<dbReference type="EMBL" id="CM010718">
    <property type="protein sequence ID" value="RZC58967.1"/>
    <property type="molecule type" value="Genomic_DNA"/>
</dbReference>
<protein>
    <submittedName>
        <fullName evidence="1">Uncharacterized protein</fullName>
    </submittedName>
</protein>
<organism evidence="1 2">
    <name type="scientific">Papaver somniferum</name>
    <name type="common">Opium poppy</name>
    <dbReference type="NCBI Taxonomy" id="3469"/>
    <lineage>
        <taxon>Eukaryota</taxon>
        <taxon>Viridiplantae</taxon>
        <taxon>Streptophyta</taxon>
        <taxon>Embryophyta</taxon>
        <taxon>Tracheophyta</taxon>
        <taxon>Spermatophyta</taxon>
        <taxon>Magnoliopsida</taxon>
        <taxon>Ranunculales</taxon>
        <taxon>Papaveraceae</taxon>
        <taxon>Papaveroideae</taxon>
        <taxon>Papaver</taxon>
    </lineage>
</organism>
<accession>A0A4Y7JDT5</accession>
<keyword evidence="2" id="KW-1185">Reference proteome</keyword>
<reference evidence="1 2" key="1">
    <citation type="journal article" date="2018" name="Science">
        <title>The opium poppy genome and morphinan production.</title>
        <authorList>
            <person name="Guo L."/>
            <person name="Winzer T."/>
            <person name="Yang X."/>
            <person name="Li Y."/>
            <person name="Ning Z."/>
            <person name="He Z."/>
            <person name="Teodor R."/>
            <person name="Lu Y."/>
            <person name="Bowser T.A."/>
            <person name="Graham I.A."/>
            <person name="Ye K."/>
        </authorList>
    </citation>
    <scope>NUCLEOTIDE SEQUENCE [LARGE SCALE GENOMIC DNA]</scope>
    <source>
        <strain evidence="2">cv. HN1</strain>
        <tissue evidence="1">Leaves</tissue>
    </source>
</reference>
<gene>
    <name evidence="1" type="ORF">C5167_006268</name>
</gene>
<evidence type="ECO:0000313" key="2">
    <source>
        <dbReference type="Proteomes" id="UP000316621"/>
    </source>
</evidence>
<proteinExistence type="predicted"/>
<sequence>MKTWSNLLRPRKEIERIEEEEIKDLIDAREMWILWWWHPKWKGAEVGFLGSIKKMNMYSTGMTAKKLISYDYDPTKPLENLKEFFAAFTKGLISFPLDILKG</sequence>
<dbReference type="AlphaFoldDB" id="A0A4Y7JDT5"/>
<dbReference type="Gramene" id="RZC58967">
    <property type="protein sequence ID" value="RZC58967"/>
    <property type="gene ID" value="C5167_006268"/>
</dbReference>
<dbReference type="Proteomes" id="UP000316621">
    <property type="component" value="Chromosome 4"/>
</dbReference>
<name>A0A4Y7JDT5_PAPSO</name>
<evidence type="ECO:0000313" key="1">
    <source>
        <dbReference type="EMBL" id="RZC58967.1"/>
    </source>
</evidence>